<dbReference type="EMBL" id="UINC01058537">
    <property type="protein sequence ID" value="SVB80912.1"/>
    <property type="molecule type" value="Genomic_DNA"/>
</dbReference>
<reference evidence="2" key="1">
    <citation type="submission" date="2018-05" db="EMBL/GenBank/DDBJ databases">
        <authorList>
            <person name="Lanie J.A."/>
            <person name="Ng W.-L."/>
            <person name="Kazmierczak K.M."/>
            <person name="Andrzejewski T.M."/>
            <person name="Davidsen T.M."/>
            <person name="Wayne K.J."/>
            <person name="Tettelin H."/>
            <person name="Glass J.I."/>
            <person name="Rusch D."/>
            <person name="Podicherti R."/>
            <person name="Tsui H.-C.T."/>
            <person name="Winkler M.E."/>
        </authorList>
    </citation>
    <scope>NUCLEOTIDE SEQUENCE</scope>
</reference>
<accession>A0A382H166</accession>
<sequence>MENIENEFIITFEKYAQMLILYLESMSQEEWTILGIVLLVSFVIIFIAGMTNRVVIFNDGWDLFWTGLIFVIPILFIIVGSLLQENKSITEKELIYVLLGGGILSLLCILKVIFSSIKHNGLILGLFIGFFKILSAVIVAILSIGLIGRIFDSENATFSQRMFALLFFGILLFVIGKLINGIEVRERRAIASA</sequence>
<proteinExistence type="predicted"/>
<feature type="transmembrane region" description="Helical" evidence="1">
    <location>
        <begin position="121"/>
        <end position="150"/>
    </location>
</feature>
<evidence type="ECO:0000313" key="2">
    <source>
        <dbReference type="EMBL" id="SVB80912.1"/>
    </source>
</evidence>
<keyword evidence="1" id="KW-0812">Transmembrane</keyword>
<keyword evidence="1" id="KW-0472">Membrane</keyword>
<feature type="transmembrane region" description="Helical" evidence="1">
    <location>
        <begin position="162"/>
        <end position="179"/>
    </location>
</feature>
<dbReference type="AlphaFoldDB" id="A0A382H166"/>
<name>A0A382H166_9ZZZZ</name>
<organism evidence="2">
    <name type="scientific">marine metagenome</name>
    <dbReference type="NCBI Taxonomy" id="408172"/>
    <lineage>
        <taxon>unclassified sequences</taxon>
        <taxon>metagenomes</taxon>
        <taxon>ecological metagenomes</taxon>
    </lineage>
</organism>
<feature type="transmembrane region" description="Helical" evidence="1">
    <location>
        <begin position="63"/>
        <end position="83"/>
    </location>
</feature>
<feature type="transmembrane region" description="Helical" evidence="1">
    <location>
        <begin position="95"/>
        <end position="114"/>
    </location>
</feature>
<feature type="transmembrane region" description="Helical" evidence="1">
    <location>
        <begin position="31"/>
        <end position="51"/>
    </location>
</feature>
<keyword evidence="1" id="KW-1133">Transmembrane helix</keyword>
<gene>
    <name evidence="2" type="ORF">METZ01_LOCUS233766</name>
</gene>
<evidence type="ECO:0000256" key="1">
    <source>
        <dbReference type="SAM" id="Phobius"/>
    </source>
</evidence>
<protein>
    <submittedName>
        <fullName evidence="2">Uncharacterized protein</fullName>
    </submittedName>
</protein>